<evidence type="ECO:0000256" key="5">
    <source>
        <dbReference type="ARBA" id="ARBA00022801"/>
    </source>
</evidence>
<dbReference type="Proteomes" id="UP000184330">
    <property type="component" value="Unassembled WGS sequence"/>
</dbReference>
<evidence type="ECO:0000256" key="3">
    <source>
        <dbReference type="ARBA" id="ARBA00022723"/>
    </source>
</evidence>
<feature type="signal peptide" evidence="8">
    <location>
        <begin position="1"/>
        <end position="22"/>
    </location>
</feature>
<comment type="similarity">
    <text evidence="1 8">Belongs to the tannase family.</text>
</comment>
<feature type="chain" id="PRO_5011816551" description="Carboxylic ester hydrolase" evidence="8">
    <location>
        <begin position="23"/>
        <end position="586"/>
    </location>
</feature>
<evidence type="ECO:0000313" key="10">
    <source>
        <dbReference type="Proteomes" id="UP000184330"/>
    </source>
</evidence>
<keyword evidence="4 8" id="KW-0732">Signal</keyword>
<evidence type="ECO:0000256" key="6">
    <source>
        <dbReference type="ARBA" id="ARBA00022837"/>
    </source>
</evidence>
<keyword evidence="10" id="KW-1185">Reference proteome</keyword>
<dbReference type="SUPFAM" id="SSF53474">
    <property type="entry name" value="alpha/beta-Hydrolases"/>
    <property type="match status" value="1"/>
</dbReference>
<keyword evidence="6" id="KW-0106">Calcium</keyword>
<dbReference type="Pfam" id="PF07519">
    <property type="entry name" value="Tannase"/>
    <property type="match status" value="1"/>
</dbReference>
<keyword evidence="2" id="KW-0719">Serine esterase</keyword>
<keyword evidence="3" id="KW-0479">Metal-binding</keyword>
<accession>A0A1L7XET2</accession>
<dbReference type="GO" id="GO:0046872">
    <property type="term" value="F:metal ion binding"/>
    <property type="evidence" value="ECO:0007669"/>
    <property type="project" value="UniProtKB-KW"/>
</dbReference>
<name>A0A1L7XET2_9HELO</name>
<evidence type="ECO:0000256" key="7">
    <source>
        <dbReference type="ARBA" id="ARBA00023157"/>
    </source>
</evidence>
<dbReference type="PANTHER" id="PTHR33938:SF16">
    <property type="entry name" value="CARBOXYLIC ESTER HYDROLASE"/>
    <property type="match status" value="1"/>
</dbReference>
<dbReference type="OrthoDB" id="3039123at2759"/>
<dbReference type="PANTHER" id="PTHR33938">
    <property type="entry name" value="FERULOYL ESTERASE B-RELATED"/>
    <property type="match status" value="1"/>
</dbReference>
<dbReference type="EC" id="3.1.1.-" evidence="8"/>
<evidence type="ECO:0000256" key="1">
    <source>
        <dbReference type="ARBA" id="ARBA00006249"/>
    </source>
</evidence>
<protein>
    <recommendedName>
        <fullName evidence="8">Carboxylic ester hydrolase</fullName>
        <ecNumber evidence="8">3.1.1.-</ecNumber>
    </recommendedName>
</protein>
<gene>
    <name evidence="9" type="ORF">PAC_13442</name>
</gene>
<keyword evidence="5 8" id="KW-0378">Hydrolase</keyword>
<dbReference type="EMBL" id="FJOG01000024">
    <property type="protein sequence ID" value="CZR63545.1"/>
    <property type="molecule type" value="Genomic_DNA"/>
</dbReference>
<evidence type="ECO:0000256" key="4">
    <source>
        <dbReference type="ARBA" id="ARBA00022729"/>
    </source>
</evidence>
<organism evidence="9 10">
    <name type="scientific">Phialocephala subalpina</name>
    <dbReference type="NCBI Taxonomy" id="576137"/>
    <lineage>
        <taxon>Eukaryota</taxon>
        <taxon>Fungi</taxon>
        <taxon>Dikarya</taxon>
        <taxon>Ascomycota</taxon>
        <taxon>Pezizomycotina</taxon>
        <taxon>Leotiomycetes</taxon>
        <taxon>Helotiales</taxon>
        <taxon>Mollisiaceae</taxon>
        <taxon>Phialocephala</taxon>
        <taxon>Phialocephala fortinii species complex</taxon>
    </lineage>
</organism>
<sequence>MRFHSVSWALVLAASAARNVYAVSIYDVCTVSYVNASLPQEVTYLGTTPVTILPSSIQVNPVINNTVSGASFFPDAEFDYCNVTFAYTHTGRNDSVQVTYWLPAPTSFKNRYLATGGGGYAINSGIGNTGSLPGGVIYGAVAGATDGGFGSFSNNFDSVYIIQNGTVDLESLFMFGYQAIHELTLLGQLFTQSFFNMSDDKLYSYYQGCSEGGRDGWSQVQRFTDFDGVITGAPAFRFSFQQVQHLYSNIVQQTLDYYPPACELQKILNETLAFCDPLDGLTDGVVARTDLCKLQFNTSSIVGKSYYCPATPEFLGFPPAPAWPEQNGTVAAEGVEVANTIIDGLHDTDGKRVYLSYQPSSIFADGYTSYNTTSSEWGLYINSFGSEFVARYLELLDTSTLPNLDGVTYDTLKKWIIEGWKKYEDTLQTTWPDLTEYHDSGGKILHFHGESDFSIPTASSVRYHESVRSIMYSNLTYNESTEALGDWYRLYLVPGAQHCAPNAYEPNGPFPQTNLGVLIEWVENGVVPVTLNATHLAGDKVGENAQICAWPLRPLWDVDGNMDCVFDQASIDTWVYDFDSFKLPVY</sequence>
<dbReference type="InterPro" id="IPR029058">
    <property type="entry name" value="AB_hydrolase_fold"/>
</dbReference>
<dbReference type="InterPro" id="IPR011118">
    <property type="entry name" value="Tannase/feruloyl_esterase"/>
</dbReference>
<dbReference type="AlphaFoldDB" id="A0A1L7XET2"/>
<proteinExistence type="inferred from homology"/>
<dbReference type="GO" id="GO:0030600">
    <property type="term" value="F:feruloyl esterase activity"/>
    <property type="evidence" value="ECO:0007669"/>
    <property type="project" value="UniProtKB-ARBA"/>
</dbReference>
<evidence type="ECO:0000256" key="8">
    <source>
        <dbReference type="RuleBase" id="RU361238"/>
    </source>
</evidence>
<keyword evidence="7" id="KW-1015">Disulfide bond</keyword>
<evidence type="ECO:0000313" key="9">
    <source>
        <dbReference type="EMBL" id="CZR63545.1"/>
    </source>
</evidence>
<evidence type="ECO:0000256" key="2">
    <source>
        <dbReference type="ARBA" id="ARBA00022487"/>
    </source>
</evidence>
<reference evidence="9 10" key="1">
    <citation type="submission" date="2016-03" db="EMBL/GenBank/DDBJ databases">
        <authorList>
            <person name="Ploux O."/>
        </authorList>
    </citation>
    <scope>NUCLEOTIDE SEQUENCE [LARGE SCALE GENOMIC DNA]</scope>
    <source>
        <strain evidence="9 10">UAMH 11012</strain>
    </source>
</reference>